<accession>A0ABS5Q9C9</accession>
<comment type="caution">
    <text evidence="2">The sequence shown here is derived from an EMBL/GenBank/DDBJ whole genome shotgun (WGS) entry which is preliminary data.</text>
</comment>
<keyword evidence="3" id="KW-1185">Reference proteome</keyword>
<dbReference type="EMBL" id="JAHCDA010000001">
    <property type="protein sequence ID" value="MBS7809801.1"/>
    <property type="molecule type" value="Genomic_DNA"/>
</dbReference>
<keyword evidence="1" id="KW-0732">Signal</keyword>
<sequence length="107" mass="11701">MDRRRLMFMGLAGAVTATLGLAGTAKAAILGDTSGISRSPVGGSEVEALPAVGEAGVDSVEDGIVLAQHYRGPRRRGPRCWNETRNVRYRDRHGRLRTRRVTQRVCR</sequence>
<name>A0ABS5Q9C9_9PROT</name>
<gene>
    <name evidence="2" type="ORF">KHU32_02555</name>
</gene>
<dbReference type="Proteomes" id="UP000766336">
    <property type="component" value="Unassembled WGS sequence"/>
</dbReference>
<evidence type="ECO:0000256" key="1">
    <source>
        <dbReference type="SAM" id="SignalP"/>
    </source>
</evidence>
<proteinExistence type="predicted"/>
<protein>
    <submittedName>
        <fullName evidence="2">Uncharacterized protein</fullName>
    </submittedName>
</protein>
<reference evidence="2 3" key="1">
    <citation type="submission" date="2021-05" db="EMBL/GenBank/DDBJ databases">
        <title>Roseococcus sp. XZZS9, whole genome shotgun sequencing project.</title>
        <authorList>
            <person name="Zhao G."/>
            <person name="Shen L."/>
        </authorList>
    </citation>
    <scope>NUCLEOTIDE SEQUENCE [LARGE SCALE GENOMIC DNA]</scope>
    <source>
        <strain evidence="2 3">XZZS9</strain>
    </source>
</reference>
<evidence type="ECO:0000313" key="2">
    <source>
        <dbReference type="EMBL" id="MBS7809801.1"/>
    </source>
</evidence>
<dbReference type="RefSeq" id="WP_213668466.1">
    <property type="nucleotide sequence ID" value="NZ_JAHCDA010000001.1"/>
</dbReference>
<evidence type="ECO:0000313" key="3">
    <source>
        <dbReference type="Proteomes" id="UP000766336"/>
    </source>
</evidence>
<organism evidence="2 3">
    <name type="scientific">Roseococcus pinisoli</name>
    <dbReference type="NCBI Taxonomy" id="2835040"/>
    <lineage>
        <taxon>Bacteria</taxon>
        <taxon>Pseudomonadati</taxon>
        <taxon>Pseudomonadota</taxon>
        <taxon>Alphaproteobacteria</taxon>
        <taxon>Acetobacterales</taxon>
        <taxon>Roseomonadaceae</taxon>
        <taxon>Roseococcus</taxon>
    </lineage>
</organism>
<feature type="chain" id="PRO_5046032299" evidence="1">
    <location>
        <begin position="28"/>
        <end position="107"/>
    </location>
</feature>
<feature type="signal peptide" evidence="1">
    <location>
        <begin position="1"/>
        <end position="27"/>
    </location>
</feature>